<name>X1SE60_9ZZZZ</name>
<feature type="non-terminal residue" evidence="1">
    <location>
        <position position="1"/>
    </location>
</feature>
<gene>
    <name evidence="1" type="ORF">S12H4_25363</name>
</gene>
<dbReference type="EMBL" id="BARW01014183">
    <property type="protein sequence ID" value="GAI73705.1"/>
    <property type="molecule type" value="Genomic_DNA"/>
</dbReference>
<accession>X1SE60</accession>
<sequence length="46" mass="5145">INKTMPNSFLEKIIINAIIRRKLSQGGIGGITIKKIFIHLKIVSNI</sequence>
<organism evidence="1">
    <name type="scientific">marine sediment metagenome</name>
    <dbReference type="NCBI Taxonomy" id="412755"/>
    <lineage>
        <taxon>unclassified sequences</taxon>
        <taxon>metagenomes</taxon>
        <taxon>ecological metagenomes</taxon>
    </lineage>
</organism>
<protein>
    <submittedName>
        <fullName evidence="1">Uncharacterized protein</fullName>
    </submittedName>
</protein>
<dbReference type="AlphaFoldDB" id="X1SE60"/>
<evidence type="ECO:0000313" key="1">
    <source>
        <dbReference type="EMBL" id="GAI73705.1"/>
    </source>
</evidence>
<proteinExistence type="predicted"/>
<comment type="caution">
    <text evidence="1">The sequence shown here is derived from an EMBL/GenBank/DDBJ whole genome shotgun (WGS) entry which is preliminary data.</text>
</comment>
<reference evidence="1" key="1">
    <citation type="journal article" date="2014" name="Front. Microbiol.">
        <title>High frequency of phylogenetically diverse reductive dehalogenase-homologous genes in deep subseafloor sedimentary metagenomes.</title>
        <authorList>
            <person name="Kawai M."/>
            <person name="Futagami T."/>
            <person name="Toyoda A."/>
            <person name="Takaki Y."/>
            <person name="Nishi S."/>
            <person name="Hori S."/>
            <person name="Arai W."/>
            <person name="Tsubouchi T."/>
            <person name="Morono Y."/>
            <person name="Uchiyama I."/>
            <person name="Ito T."/>
            <person name="Fujiyama A."/>
            <person name="Inagaki F."/>
            <person name="Takami H."/>
        </authorList>
    </citation>
    <scope>NUCLEOTIDE SEQUENCE</scope>
    <source>
        <strain evidence="1">Expedition CK06-06</strain>
    </source>
</reference>